<evidence type="ECO:0000313" key="9">
    <source>
        <dbReference type="EMBL" id="MBJ6723719.1"/>
    </source>
</evidence>
<feature type="transmembrane region" description="Helical" evidence="8">
    <location>
        <begin position="956"/>
        <end position="975"/>
    </location>
</feature>
<feature type="transmembrane region" description="Helical" evidence="8">
    <location>
        <begin position="858"/>
        <end position="877"/>
    </location>
</feature>
<dbReference type="Proteomes" id="UP000636888">
    <property type="component" value="Unassembled WGS sequence"/>
</dbReference>
<dbReference type="GO" id="GO:0005886">
    <property type="term" value="C:plasma membrane"/>
    <property type="evidence" value="ECO:0007669"/>
    <property type="project" value="UniProtKB-SubCell"/>
</dbReference>
<dbReference type="Pfam" id="PF00873">
    <property type="entry name" value="ACR_tran"/>
    <property type="match status" value="1"/>
</dbReference>
<reference evidence="9" key="1">
    <citation type="submission" date="2020-12" db="EMBL/GenBank/DDBJ databases">
        <title>Geomonas sp. Red875, isolated from river sediment.</title>
        <authorList>
            <person name="Xu Z."/>
            <person name="Zhang Z."/>
            <person name="Masuda Y."/>
            <person name="Itoh H."/>
            <person name="Senoo K."/>
        </authorList>
    </citation>
    <scope>NUCLEOTIDE SEQUENCE</scope>
    <source>
        <strain evidence="9">Red875</strain>
    </source>
</reference>
<keyword evidence="7 8" id="KW-0472">Membrane</keyword>
<keyword evidence="3" id="KW-0813">Transport</keyword>
<keyword evidence="6 8" id="KW-1133">Transmembrane helix</keyword>
<feature type="transmembrane region" description="Helical" evidence="8">
    <location>
        <begin position="912"/>
        <end position="935"/>
    </location>
</feature>
<dbReference type="Gene3D" id="3.30.70.1320">
    <property type="entry name" value="Multidrug efflux transporter AcrB pore domain like"/>
    <property type="match status" value="1"/>
</dbReference>
<organism evidence="9 10">
    <name type="scientific">Geomesophilobacter sediminis</name>
    <dbReference type="NCBI Taxonomy" id="2798584"/>
    <lineage>
        <taxon>Bacteria</taxon>
        <taxon>Pseudomonadati</taxon>
        <taxon>Thermodesulfobacteriota</taxon>
        <taxon>Desulfuromonadia</taxon>
        <taxon>Geobacterales</taxon>
        <taxon>Geobacteraceae</taxon>
        <taxon>Geomesophilobacter</taxon>
    </lineage>
</organism>
<feature type="transmembrane region" description="Helical" evidence="8">
    <location>
        <begin position="470"/>
        <end position="491"/>
    </location>
</feature>
<dbReference type="InterPro" id="IPR001036">
    <property type="entry name" value="Acrflvin-R"/>
</dbReference>
<feature type="transmembrane region" description="Helical" evidence="8">
    <location>
        <begin position="334"/>
        <end position="353"/>
    </location>
</feature>
<keyword evidence="5 8" id="KW-0812">Transmembrane</keyword>
<comment type="subcellular location">
    <subcellularLocation>
        <location evidence="1">Cell membrane</location>
        <topology evidence="1">Multi-pass membrane protein</topology>
    </subcellularLocation>
</comment>
<feature type="transmembrane region" description="Helical" evidence="8">
    <location>
        <begin position="386"/>
        <end position="405"/>
    </location>
</feature>
<feature type="transmembrane region" description="Helical" evidence="8">
    <location>
        <begin position="524"/>
        <end position="543"/>
    </location>
</feature>
<evidence type="ECO:0000256" key="7">
    <source>
        <dbReference type="ARBA" id="ARBA00023136"/>
    </source>
</evidence>
<keyword evidence="4" id="KW-1003">Cell membrane</keyword>
<dbReference type="GO" id="GO:0042910">
    <property type="term" value="F:xenobiotic transmembrane transporter activity"/>
    <property type="evidence" value="ECO:0007669"/>
    <property type="project" value="TreeGrafter"/>
</dbReference>
<gene>
    <name evidence="9" type="ORF">JFN93_03255</name>
</gene>
<sequence length="1027" mass="111800">MIDRILRFALEQRLLVLMATALLIGTGIWAMKKLPVDAFPDVTNVQVQILTQAGGMAPTEVEQLVTFPLETTLGGLPRLHEVRSVSKIGLSVITVVFEDGADIYFARQQVFERLQQARDRLPKGLEPQLGPVTTGLGEIYQYIVQGKLDVRELRAIQDWVIRPMLRTVPGVTDVNSFGGEVKQYQVQVDPGKLKSLGLTLRNVYEAVEQNNTATGAGYIEHRQEQYMVRGVGLAKGVEDLKRIVVTARGGTPVRLDEVAELRIGSEPRQGATTTDGNGEAVAGIVLMLKGASSKEVVAGVKEKVQVIQKALPPGVKLVPYYDRTELVEKTIATVRTNLIEGGLLVVAVLFYFLGNLRGAVIVAVTIPLSMLFSFLGMQWLGLSANLMTLGAIDFGMIVDGSVVMVENTVRHLSERKEGEGTRHTIYNSAREVARPILFGVLIIIVVYLPIVTLTDMEGKMFSPMAFTVGFALLGSLLLTMTLVPTLCSFFLRGKVEEKDPKLLRLAREAYLPFLARTLPHPKRTLGVTAVLLGFSLLLVPLLGKEFLPVLDEGAVAIQSFRLPSVSLTDSVRSGALVEKALLSFPEVEKVVSRAGRAEIANDPMGVEVSDIFVSLKPRGDWKSAGDKEELVEKMRKRLENVPGMSYSFSQPIAMRVDELVSGVKSQVAVKLFGEDMELLKTKGEEISKVLEKQAGAADVMTEKVSGLAYLQVEVDREAISRYGINVADVREVLEIAVGGKQASEMFEGQKRFAIALRFPEQMVNSPDKIGEILIAAPGGARVPLKQLARIYTEEGPAQISRENGSRRIVVECNVTGRDLGGFVADAQRAIEAKVKLPPGYYLVWGGQFENQQRAMARLAVILPICLSLIFILLFSTFGSVRQAVLIILNVPFALIGGIMALFLRGLPLSVSGAIGFIALFGVAVLNGIVMVACFNKLRQEGRSLDEAILAGAGIRLRPVLMTALVASLGFIPMALSHGTGAEVQRPLATVVIGGLVTSTLLTLVVLPIFYRWWETRSEIARTGDTLQ</sequence>
<dbReference type="AlphaFoldDB" id="A0A8J7LTR3"/>
<evidence type="ECO:0000256" key="4">
    <source>
        <dbReference type="ARBA" id="ARBA00022475"/>
    </source>
</evidence>
<evidence type="ECO:0000256" key="8">
    <source>
        <dbReference type="SAM" id="Phobius"/>
    </source>
</evidence>
<feature type="transmembrane region" description="Helical" evidence="8">
    <location>
        <begin position="987"/>
        <end position="1010"/>
    </location>
</feature>
<proteinExistence type="inferred from homology"/>
<protein>
    <submittedName>
        <fullName evidence="9">Efflux RND transporter permease subunit</fullName>
    </submittedName>
</protein>
<dbReference type="NCBIfam" id="TIGR00914">
    <property type="entry name" value="2A0601"/>
    <property type="match status" value="1"/>
</dbReference>
<dbReference type="PRINTS" id="PR00702">
    <property type="entry name" value="ACRIFLAVINRP"/>
</dbReference>
<accession>A0A8J7LTR3</accession>
<name>A0A8J7LTR3_9BACT</name>
<dbReference type="SUPFAM" id="SSF82714">
    <property type="entry name" value="Multidrug efflux transporter AcrB TolC docking domain, DN and DC subdomains"/>
    <property type="match status" value="2"/>
</dbReference>
<dbReference type="InterPro" id="IPR027463">
    <property type="entry name" value="AcrB_DN_DC_subdom"/>
</dbReference>
<evidence type="ECO:0000256" key="3">
    <source>
        <dbReference type="ARBA" id="ARBA00022448"/>
    </source>
</evidence>
<comment type="similarity">
    <text evidence="2">Belongs to the resistance-nodulation-cell division (RND) (TC 2.A.6) family.</text>
</comment>
<dbReference type="SUPFAM" id="SSF82866">
    <property type="entry name" value="Multidrug efflux transporter AcrB transmembrane domain"/>
    <property type="match status" value="2"/>
</dbReference>
<dbReference type="Gene3D" id="3.30.70.1430">
    <property type="entry name" value="Multidrug efflux transporter AcrB pore domain"/>
    <property type="match status" value="2"/>
</dbReference>
<dbReference type="Gene3D" id="3.30.2090.10">
    <property type="entry name" value="Multidrug efflux transporter AcrB TolC docking domain, DN and DC subdomains"/>
    <property type="match status" value="2"/>
</dbReference>
<dbReference type="GO" id="GO:0008324">
    <property type="term" value="F:monoatomic cation transmembrane transporter activity"/>
    <property type="evidence" value="ECO:0007669"/>
    <property type="project" value="InterPro"/>
</dbReference>
<evidence type="ECO:0000313" key="10">
    <source>
        <dbReference type="Proteomes" id="UP000636888"/>
    </source>
</evidence>
<dbReference type="EMBL" id="JAEMHM010000002">
    <property type="protein sequence ID" value="MBJ6723719.1"/>
    <property type="molecule type" value="Genomic_DNA"/>
</dbReference>
<evidence type="ECO:0000256" key="5">
    <source>
        <dbReference type="ARBA" id="ARBA00022692"/>
    </source>
</evidence>
<feature type="transmembrane region" description="Helical" evidence="8">
    <location>
        <begin position="432"/>
        <end position="450"/>
    </location>
</feature>
<feature type="transmembrane region" description="Helical" evidence="8">
    <location>
        <begin position="884"/>
        <end position="906"/>
    </location>
</feature>
<comment type="caution">
    <text evidence="9">The sequence shown here is derived from an EMBL/GenBank/DDBJ whole genome shotgun (WGS) entry which is preliminary data.</text>
</comment>
<dbReference type="PANTHER" id="PTHR32063:SF24">
    <property type="entry name" value="CATION EFFLUX SYSTEM (ACRB_ACRD_ACRF FAMILY)"/>
    <property type="match status" value="1"/>
</dbReference>
<evidence type="ECO:0000256" key="1">
    <source>
        <dbReference type="ARBA" id="ARBA00004651"/>
    </source>
</evidence>
<dbReference type="PANTHER" id="PTHR32063">
    <property type="match status" value="1"/>
</dbReference>
<evidence type="ECO:0000256" key="6">
    <source>
        <dbReference type="ARBA" id="ARBA00022989"/>
    </source>
</evidence>
<evidence type="ECO:0000256" key="2">
    <source>
        <dbReference type="ARBA" id="ARBA00010942"/>
    </source>
</evidence>
<dbReference type="Gene3D" id="1.20.1640.10">
    <property type="entry name" value="Multidrug efflux transporter AcrB transmembrane domain"/>
    <property type="match status" value="2"/>
</dbReference>
<dbReference type="SUPFAM" id="SSF82693">
    <property type="entry name" value="Multidrug efflux transporter AcrB pore domain, PN1, PN2, PC1 and PC2 subdomains"/>
    <property type="match status" value="2"/>
</dbReference>
<keyword evidence="10" id="KW-1185">Reference proteome</keyword>
<feature type="transmembrane region" description="Helical" evidence="8">
    <location>
        <begin position="360"/>
        <end position="380"/>
    </location>
</feature>
<dbReference type="Gene3D" id="3.30.70.1440">
    <property type="entry name" value="Multidrug efflux transporter AcrB pore domain"/>
    <property type="match status" value="1"/>
</dbReference>
<dbReference type="RefSeq" id="WP_199382554.1">
    <property type="nucleotide sequence ID" value="NZ_JAEMHM010000002.1"/>
</dbReference>
<dbReference type="InterPro" id="IPR004763">
    <property type="entry name" value="CusA-like"/>
</dbReference>